<evidence type="ECO:0000313" key="2">
    <source>
        <dbReference type="Proteomes" id="UP000012220"/>
    </source>
</evidence>
<name>N1UKN6_LEPIR</name>
<proteinExistence type="predicted"/>
<protein>
    <submittedName>
        <fullName evidence="1">Uncharacterized protein</fullName>
    </submittedName>
</protein>
<gene>
    <name evidence="1" type="ORF">LEP1GSC115_2180</name>
</gene>
<comment type="caution">
    <text evidence="1">The sequence shown here is derived from an EMBL/GenBank/DDBJ whole genome shotgun (WGS) entry which is preliminary data.</text>
</comment>
<accession>N1UKN6</accession>
<reference evidence="1 2" key="1">
    <citation type="submission" date="2013-02" db="EMBL/GenBank/DDBJ databases">
        <authorList>
            <person name="Harkins D.M."/>
            <person name="Durkin A.S."/>
            <person name="Brinkac L.M."/>
            <person name="Haft D.H."/>
            <person name="Selengut J.D."/>
            <person name="Sanka R."/>
            <person name="DePew J."/>
            <person name="Purushe J."/>
            <person name="Picardeau M."/>
            <person name="Werts C."/>
            <person name="Goarant C."/>
            <person name="Vinetz J.M."/>
            <person name="Sutton G.G."/>
            <person name="Nierman W.C."/>
            <person name="Fouts D.E."/>
        </authorList>
    </citation>
    <scope>NUCLEOTIDE SEQUENCE [LARGE SCALE GENOMIC DNA]</scope>
    <source>
        <strain evidence="1 2">200703203</strain>
    </source>
</reference>
<dbReference type="BioCyc" id="LINT1085541:G11IQ-4821-MONOMER"/>
<dbReference type="EMBL" id="AHNY02000071">
    <property type="protein sequence ID" value="EMY26843.1"/>
    <property type="molecule type" value="Genomic_DNA"/>
</dbReference>
<dbReference type="AlphaFoldDB" id="N1UKN6"/>
<evidence type="ECO:0000313" key="1">
    <source>
        <dbReference type="EMBL" id="EMY26843.1"/>
    </source>
</evidence>
<dbReference type="Proteomes" id="UP000012220">
    <property type="component" value="Unassembled WGS sequence"/>
</dbReference>
<organism evidence="1 2">
    <name type="scientific">Leptospira interrogans serovar Australis str. 200703203</name>
    <dbReference type="NCBI Taxonomy" id="1085541"/>
    <lineage>
        <taxon>Bacteria</taxon>
        <taxon>Pseudomonadati</taxon>
        <taxon>Spirochaetota</taxon>
        <taxon>Spirochaetia</taxon>
        <taxon>Leptospirales</taxon>
        <taxon>Leptospiraceae</taxon>
        <taxon>Leptospira</taxon>
    </lineage>
</organism>
<sequence>MAPDPRFLWNPEEEINGYKYENSYYTLSSSNGVVFDDIIKIEYPLNTKGYIEYKK</sequence>